<dbReference type="InterPro" id="IPR004107">
    <property type="entry name" value="Integrase_SAM-like_N"/>
</dbReference>
<dbReference type="Pfam" id="PF00589">
    <property type="entry name" value="Phage_integrase"/>
    <property type="match status" value="1"/>
</dbReference>
<evidence type="ECO:0000313" key="9">
    <source>
        <dbReference type="Proteomes" id="UP000238762"/>
    </source>
</evidence>
<dbReference type="EMBL" id="PVWJ01000156">
    <property type="protein sequence ID" value="PSB00826.1"/>
    <property type="molecule type" value="Genomic_DNA"/>
</dbReference>
<name>A0A2T1BXT5_9CYAN</name>
<comment type="caution">
    <text evidence="8">The sequence shown here is derived from an EMBL/GenBank/DDBJ whole genome shotgun (WGS) entry which is preliminary data.</text>
</comment>
<keyword evidence="4" id="KW-0233">DNA recombination</keyword>
<dbReference type="SUPFAM" id="SSF56349">
    <property type="entry name" value="DNA breaking-rejoining enzymes"/>
    <property type="match status" value="1"/>
</dbReference>
<dbReference type="InterPro" id="IPR050090">
    <property type="entry name" value="Tyrosine_recombinase_XerCD"/>
</dbReference>
<dbReference type="Gene3D" id="1.10.443.10">
    <property type="entry name" value="Intergrase catalytic core"/>
    <property type="match status" value="1"/>
</dbReference>
<accession>A0A2T1BXT5</accession>
<dbReference type="RefSeq" id="WP_106291244.1">
    <property type="nucleotide sequence ID" value="NZ_CAWNTC010000195.1"/>
</dbReference>
<protein>
    <recommendedName>
        <fullName evidence="10">Integrase</fullName>
    </recommendedName>
</protein>
<dbReference type="Proteomes" id="UP000238762">
    <property type="component" value="Unassembled WGS sequence"/>
</dbReference>
<keyword evidence="2" id="KW-0229">DNA integration</keyword>
<dbReference type="Pfam" id="PF02899">
    <property type="entry name" value="Phage_int_SAM_1"/>
    <property type="match status" value="1"/>
</dbReference>
<dbReference type="InterPro" id="IPR044068">
    <property type="entry name" value="CB"/>
</dbReference>
<reference evidence="8 9" key="1">
    <citation type="submission" date="2018-02" db="EMBL/GenBank/DDBJ databases">
        <authorList>
            <person name="Cohen D.B."/>
            <person name="Kent A.D."/>
        </authorList>
    </citation>
    <scope>NUCLEOTIDE SEQUENCE [LARGE SCALE GENOMIC DNA]</scope>
    <source>
        <strain evidence="8 9">CCAP 1448/3</strain>
    </source>
</reference>
<dbReference type="PANTHER" id="PTHR30349:SF41">
    <property type="entry name" value="INTEGRASE_RECOMBINASE PROTEIN MJ0367-RELATED"/>
    <property type="match status" value="1"/>
</dbReference>
<evidence type="ECO:0008006" key="10">
    <source>
        <dbReference type="Google" id="ProtNLM"/>
    </source>
</evidence>
<dbReference type="InterPro" id="IPR011010">
    <property type="entry name" value="DNA_brk_join_enz"/>
</dbReference>
<evidence type="ECO:0000256" key="2">
    <source>
        <dbReference type="ARBA" id="ARBA00022908"/>
    </source>
</evidence>
<dbReference type="InterPro" id="IPR010998">
    <property type="entry name" value="Integrase_recombinase_N"/>
</dbReference>
<dbReference type="GO" id="GO:0015074">
    <property type="term" value="P:DNA integration"/>
    <property type="evidence" value="ECO:0007669"/>
    <property type="project" value="UniProtKB-KW"/>
</dbReference>
<dbReference type="OrthoDB" id="550438at2"/>
<dbReference type="InterPro" id="IPR002104">
    <property type="entry name" value="Integrase_catalytic"/>
</dbReference>
<reference evidence="8 9" key="2">
    <citation type="submission" date="2018-03" db="EMBL/GenBank/DDBJ databases">
        <title>The ancient ancestry and fast evolution of plastids.</title>
        <authorList>
            <person name="Moore K.R."/>
            <person name="Magnabosco C."/>
            <person name="Momper L."/>
            <person name="Gold D.A."/>
            <person name="Bosak T."/>
            <person name="Fournier G.P."/>
        </authorList>
    </citation>
    <scope>NUCLEOTIDE SEQUENCE [LARGE SCALE GENOMIC DNA]</scope>
    <source>
        <strain evidence="8 9">CCAP 1448/3</strain>
    </source>
</reference>
<evidence type="ECO:0000256" key="4">
    <source>
        <dbReference type="ARBA" id="ARBA00023172"/>
    </source>
</evidence>
<dbReference type="PANTHER" id="PTHR30349">
    <property type="entry name" value="PHAGE INTEGRASE-RELATED"/>
    <property type="match status" value="1"/>
</dbReference>
<evidence type="ECO:0000313" key="8">
    <source>
        <dbReference type="EMBL" id="PSB00826.1"/>
    </source>
</evidence>
<keyword evidence="3 5" id="KW-0238">DNA-binding</keyword>
<dbReference type="GO" id="GO:0006310">
    <property type="term" value="P:DNA recombination"/>
    <property type="evidence" value="ECO:0007669"/>
    <property type="project" value="UniProtKB-KW"/>
</dbReference>
<evidence type="ECO:0000259" key="6">
    <source>
        <dbReference type="PROSITE" id="PS51898"/>
    </source>
</evidence>
<keyword evidence="9" id="KW-1185">Reference proteome</keyword>
<evidence type="ECO:0000256" key="1">
    <source>
        <dbReference type="ARBA" id="ARBA00008857"/>
    </source>
</evidence>
<comment type="similarity">
    <text evidence="1">Belongs to the 'phage' integrase family.</text>
</comment>
<evidence type="ECO:0000256" key="3">
    <source>
        <dbReference type="ARBA" id="ARBA00023125"/>
    </source>
</evidence>
<gene>
    <name evidence="8" type="ORF">C7B64_21520</name>
</gene>
<sequence length="303" mass="34846">MPILATGTQEKDIDYLLHFALSLEEAERSSVTIKNYLCDLNYFVKWFEQKTDQKFNPEQITPTDLRDYKHYLSEVLLLKPKTVNRKLSSLKSFLNWALCEDLIPEHRIPRVPQPIPEETVGPQWLNRLEQHALVRIVEQGKNQRDITIVQLLLNTGLRVSELCSLMWSDIQITNRKGRLIVRSGKGGKRREIPLNQDARQVLQELGYHQNQGKKDAIFWGQRGPMTPRGVESMLHKYVVHAELNEVTPHKLRHTFCKNLIDAGVTLEKVAMLAGHENLETTRRYCSPSSHDLEAAVALIGVNE</sequence>
<evidence type="ECO:0000256" key="5">
    <source>
        <dbReference type="PROSITE-ProRule" id="PRU01248"/>
    </source>
</evidence>
<feature type="domain" description="Tyr recombinase" evidence="6">
    <location>
        <begin position="120"/>
        <end position="297"/>
    </location>
</feature>
<dbReference type="Gene3D" id="1.10.150.130">
    <property type="match status" value="1"/>
</dbReference>
<dbReference type="PROSITE" id="PS51898">
    <property type="entry name" value="TYR_RECOMBINASE"/>
    <property type="match status" value="1"/>
</dbReference>
<evidence type="ECO:0000259" key="7">
    <source>
        <dbReference type="PROSITE" id="PS51900"/>
    </source>
</evidence>
<dbReference type="InterPro" id="IPR013762">
    <property type="entry name" value="Integrase-like_cat_sf"/>
</dbReference>
<feature type="domain" description="Core-binding (CB)" evidence="7">
    <location>
        <begin position="6"/>
        <end position="98"/>
    </location>
</feature>
<dbReference type="AlphaFoldDB" id="A0A2T1BXT5"/>
<proteinExistence type="inferred from homology"/>
<organism evidence="8 9">
    <name type="scientific">Merismopedia glauca CCAP 1448/3</name>
    <dbReference type="NCBI Taxonomy" id="1296344"/>
    <lineage>
        <taxon>Bacteria</taxon>
        <taxon>Bacillati</taxon>
        <taxon>Cyanobacteriota</taxon>
        <taxon>Cyanophyceae</taxon>
        <taxon>Synechococcales</taxon>
        <taxon>Merismopediaceae</taxon>
        <taxon>Merismopedia</taxon>
    </lineage>
</organism>
<dbReference type="GO" id="GO:0003677">
    <property type="term" value="F:DNA binding"/>
    <property type="evidence" value="ECO:0007669"/>
    <property type="project" value="UniProtKB-UniRule"/>
</dbReference>
<dbReference type="PROSITE" id="PS51900">
    <property type="entry name" value="CB"/>
    <property type="match status" value="1"/>
</dbReference>